<evidence type="ECO:0000256" key="12">
    <source>
        <dbReference type="RuleBase" id="RU362068"/>
    </source>
</evidence>
<proteinExistence type="inferred from homology"/>
<dbReference type="AlphaFoldDB" id="A0A9R1CVI6"/>
<evidence type="ECO:0000256" key="4">
    <source>
        <dbReference type="ARBA" id="ARBA00019465"/>
    </source>
</evidence>
<evidence type="ECO:0000259" key="14">
    <source>
        <dbReference type="Pfam" id="PF08546"/>
    </source>
</evidence>
<comment type="catalytic activity">
    <reaction evidence="9">
        <text>(R)-pantoate + NADP(+) = 2-dehydropantoate + NADPH + H(+)</text>
        <dbReference type="Rhea" id="RHEA:16233"/>
        <dbReference type="ChEBI" id="CHEBI:11561"/>
        <dbReference type="ChEBI" id="CHEBI:15378"/>
        <dbReference type="ChEBI" id="CHEBI:15980"/>
        <dbReference type="ChEBI" id="CHEBI:57783"/>
        <dbReference type="ChEBI" id="CHEBI:58349"/>
        <dbReference type="EC" id="1.1.1.169"/>
    </reaction>
    <physiologicalReaction direction="right-to-left" evidence="9">
        <dbReference type="Rhea" id="RHEA:16235"/>
    </physiologicalReaction>
</comment>
<dbReference type="InterPro" id="IPR013752">
    <property type="entry name" value="KPA_reductase"/>
</dbReference>
<dbReference type="InterPro" id="IPR008927">
    <property type="entry name" value="6-PGluconate_DH-like_C_sf"/>
</dbReference>
<feature type="domain" description="Ketopantoate reductase N-terminal" evidence="13">
    <location>
        <begin position="3"/>
        <end position="151"/>
    </location>
</feature>
<evidence type="ECO:0000256" key="6">
    <source>
        <dbReference type="ARBA" id="ARBA00022993"/>
    </source>
</evidence>
<dbReference type="GO" id="GO:0005737">
    <property type="term" value="C:cytoplasm"/>
    <property type="evidence" value="ECO:0007669"/>
    <property type="project" value="TreeGrafter"/>
</dbReference>
<dbReference type="Pfam" id="PF08546">
    <property type="entry name" value="ApbA_C"/>
    <property type="match status" value="1"/>
</dbReference>
<evidence type="ECO:0000313" key="16">
    <source>
        <dbReference type="Proteomes" id="UP001139494"/>
    </source>
</evidence>
<dbReference type="Pfam" id="PF02558">
    <property type="entry name" value="ApbA"/>
    <property type="match status" value="1"/>
</dbReference>
<dbReference type="Gene3D" id="1.10.1040.10">
    <property type="entry name" value="N-(1-d-carboxylethyl)-l-norvaline Dehydrogenase, domain 2"/>
    <property type="match status" value="1"/>
</dbReference>
<dbReference type="FunFam" id="1.10.1040.10:FF:000017">
    <property type="entry name" value="2-dehydropantoate 2-reductase"/>
    <property type="match status" value="1"/>
</dbReference>
<evidence type="ECO:0000256" key="8">
    <source>
        <dbReference type="ARBA" id="ARBA00032024"/>
    </source>
</evidence>
<dbReference type="InterPro" id="IPR013332">
    <property type="entry name" value="KPR_N"/>
</dbReference>
<comment type="similarity">
    <text evidence="2 12">Belongs to the ketopantoate reductase family.</text>
</comment>
<dbReference type="PANTHER" id="PTHR21708">
    <property type="entry name" value="PROBABLE 2-DEHYDROPANTOATE 2-REDUCTASE"/>
    <property type="match status" value="1"/>
</dbReference>
<comment type="function">
    <text evidence="12">Catalyzes the NADPH-dependent reduction of ketopantoate into pantoic acid.</text>
</comment>
<accession>A0A9R1CVI6</accession>
<dbReference type="InterPro" id="IPR013328">
    <property type="entry name" value="6PGD_dom2"/>
</dbReference>
<evidence type="ECO:0000256" key="7">
    <source>
        <dbReference type="ARBA" id="ARBA00023002"/>
    </source>
</evidence>
<feature type="domain" description="Ketopantoate reductase C-terminal" evidence="14">
    <location>
        <begin position="179"/>
        <end position="299"/>
    </location>
</feature>
<organism evidence="15 16">
    <name type="scientific">Natronomonas aquatica</name>
    <dbReference type="NCBI Taxonomy" id="2841590"/>
    <lineage>
        <taxon>Archaea</taxon>
        <taxon>Methanobacteriati</taxon>
        <taxon>Methanobacteriota</taxon>
        <taxon>Stenosarchaea group</taxon>
        <taxon>Halobacteria</taxon>
        <taxon>Halobacteriales</taxon>
        <taxon>Natronomonadaceae</taxon>
        <taxon>Natronomonas</taxon>
    </lineage>
</organism>
<dbReference type="Proteomes" id="UP001139494">
    <property type="component" value="Unassembled WGS sequence"/>
</dbReference>
<keyword evidence="6 12" id="KW-0173">Coenzyme A biosynthesis</keyword>
<dbReference type="FunFam" id="3.40.50.720:FF:000307">
    <property type="entry name" value="2-dehydropantoate 2-reductase"/>
    <property type="match status" value="1"/>
</dbReference>
<evidence type="ECO:0000256" key="9">
    <source>
        <dbReference type="ARBA" id="ARBA00047506"/>
    </source>
</evidence>
<evidence type="ECO:0000256" key="11">
    <source>
        <dbReference type="ARBA" id="ARBA00056765"/>
    </source>
</evidence>
<dbReference type="SUPFAM" id="SSF51735">
    <property type="entry name" value="NAD(P)-binding Rossmann-fold domains"/>
    <property type="match status" value="1"/>
</dbReference>
<comment type="caution">
    <text evidence="15">The sequence shown here is derived from an EMBL/GenBank/DDBJ whole genome shotgun (WGS) entry which is preliminary data.</text>
</comment>
<keyword evidence="5 12" id="KW-0521">NADP</keyword>
<gene>
    <name evidence="15" type="ORF">KM295_15900</name>
</gene>
<evidence type="ECO:0000256" key="1">
    <source>
        <dbReference type="ARBA" id="ARBA00004724"/>
    </source>
</evidence>
<reference evidence="15" key="1">
    <citation type="journal article" date="2023" name="Front. Microbiol.">
        <title>Genomic-based phylogenetic and metabolic analyses of the genus Natronomonas, and description of Natronomonas aquatica sp. nov.</title>
        <authorList>
            <person name="Garcia-Roldan A."/>
            <person name="Duran-Viseras A."/>
            <person name="de la Haba R.R."/>
            <person name="Corral P."/>
            <person name="Sanchez-Porro C."/>
            <person name="Ventosa A."/>
        </authorList>
    </citation>
    <scope>NUCLEOTIDE SEQUENCE</scope>
    <source>
        <strain evidence="15">F2-12</strain>
    </source>
</reference>
<evidence type="ECO:0000256" key="3">
    <source>
        <dbReference type="ARBA" id="ARBA00013014"/>
    </source>
</evidence>
<comment type="pathway">
    <text evidence="1 12">Cofactor biosynthesis; coenzyme A biosynthesis.</text>
</comment>
<dbReference type="SUPFAM" id="SSF48179">
    <property type="entry name" value="6-phosphogluconate dehydrogenase C-terminal domain-like"/>
    <property type="match status" value="1"/>
</dbReference>
<keyword evidence="16" id="KW-1185">Reference proteome</keyword>
<dbReference type="InterPro" id="IPR003710">
    <property type="entry name" value="ApbA"/>
</dbReference>
<comment type="function">
    <text evidence="11">Catalyzes the NAD(P)H-dependent reduction of ketopantoate into pantoic acid.</text>
</comment>
<evidence type="ECO:0000256" key="2">
    <source>
        <dbReference type="ARBA" id="ARBA00007870"/>
    </source>
</evidence>
<evidence type="ECO:0000259" key="13">
    <source>
        <dbReference type="Pfam" id="PF02558"/>
    </source>
</evidence>
<dbReference type="Gene3D" id="3.40.50.720">
    <property type="entry name" value="NAD(P)-binding Rossmann-like Domain"/>
    <property type="match status" value="1"/>
</dbReference>
<dbReference type="GO" id="GO:0015940">
    <property type="term" value="P:pantothenate biosynthetic process"/>
    <property type="evidence" value="ECO:0007669"/>
    <property type="project" value="InterPro"/>
</dbReference>
<protein>
    <recommendedName>
        <fullName evidence="4 12">2-dehydropantoate 2-reductase</fullName>
        <ecNumber evidence="3 12">1.1.1.169</ecNumber>
    </recommendedName>
    <alternativeName>
        <fullName evidence="8 12">Ketopantoate reductase</fullName>
    </alternativeName>
</protein>
<dbReference type="EC" id="1.1.1.169" evidence="3 12"/>
<name>A0A9R1CVI6_9EURY</name>
<sequence>MKIAVYGAGGVGGYFGGRLAQAGADVHLIARGEHLGTLRENSLDVESVHGDFSVDLPATSDPADIGECDVVLFCVKSFDTRSAARDLDPLLGDDTAVLSLQNGVENEDHLAGAIGREHVMGGVAYIFSTIGDPGVIEHTDGPARIVYGELDGDRSDRAERFDELCARAPGMEGVLSPEIRTELWNKYTFIAAMSGVTAAIRLPIGAIRESDESWSLFVDLIEEASDVAAAEGIHVTDEVIEEWIAFARDLEYDTYSSLHYDMTNGKRMELEALLGAVVRTADEHGVDVPRSRTVYAILRPWAARNEKAG</sequence>
<evidence type="ECO:0000313" key="15">
    <source>
        <dbReference type="EMBL" id="MCQ4334935.1"/>
    </source>
</evidence>
<evidence type="ECO:0000256" key="10">
    <source>
        <dbReference type="ARBA" id="ARBA00048196"/>
    </source>
</evidence>
<dbReference type="InterPro" id="IPR036291">
    <property type="entry name" value="NAD(P)-bd_dom_sf"/>
</dbReference>
<dbReference type="EMBL" id="JAHLKM010000048">
    <property type="protein sequence ID" value="MCQ4334935.1"/>
    <property type="molecule type" value="Genomic_DNA"/>
</dbReference>
<dbReference type="InterPro" id="IPR051402">
    <property type="entry name" value="KPR-Related"/>
</dbReference>
<keyword evidence="7 12" id="KW-0560">Oxidoreductase</keyword>
<dbReference type="GO" id="GO:0015937">
    <property type="term" value="P:coenzyme A biosynthetic process"/>
    <property type="evidence" value="ECO:0007669"/>
    <property type="project" value="UniProtKB-KW"/>
</dbReference>
<dbReference type="PANTHER" id="PTHR21708:SF26">
    <property type="entry name" value="2-DEHYDROPANTOATE 2-REDUCTASE"/>
    <property type="match status" value="1"/>
</dbReference>
<dbReference type="GO" id="GO:0008677">
    <property type="term" value="F:2-dehydropantoate 2-reductase activity"/>
    <property type="evidence" value="ECO:0007669"/>
    <property type="project" value="UniProtKB-EC"/>
</dbReference>
<comment type="catalytic activity">
    <reaction evidence="10">
        <text>(R)-pantoate + NAD(+) = 2-dehydropantoate + NADH + H(+)</text>
        <dbReference type="Rhea" id="RHEA:61292"/>
        <dbReference type="ChEBI" id="CHEBI:11561"/>
        <dbReference type="ChEBI" id="CHEBI:15378"/>
        <dbReference type="ChEBI" id="CHEBI:15980"/>
        <dbReference type="ChEBI" id="CHEBI:57540"/>
        <dbReference type="ChEBI" id="CHEBI:57945"/>
    </reaction>
    <physiologicalReaction direction="right-to-left" evidence="10">
        <dbReference type="Rhea" id="RHEA:61294"/>
    </physiologicalReaction>
</comment>
<dbReference type="NCBIfam" id="TIGR00745">
    <property type="entry name" value="apbA_panE"/>
    <property type="match status" value="1"/>
</dbReference>
<dbReference type="RefSeq" id="WP_256031236.1">
    <property type="nucleotide sequence ID" value="NZ_JAHLKM010000048.1"/>
</dbReference>
<evidence type="ECO:0000256" key="5">
    <source>
        <dbReference type="ARBA" id="ARBA00022857"/>
    </source>
</evidence>